<evidence type="ECO:0000313" key="2">
    <source>
        <dbReference type="Proteomes" id="UP000054166"/>
    </source>
</evidence>
<keyword evidence="2" id="KW-1185">Reference proteome</keyword>
<gene>
    <name evidence="1" type="ORF">PILCRDRAFT_5084</name>
</gene>
<dbReference type="AlphaFoldDB" id="A0A0C3BI68"/>
<proteinExistence type="predicted"/>
<evidence type="ECO:0000313" key="1">
    <source>
        <dbReference type="EMBL" id="KIM86003.1"/>
    </source>
</evidence>
<accession>A0A0C3BI68</accession>
<sequence>MPPTPTSLQHELINLASNSSKNRREVGDLNICAWPLDRSDRQLEGARGFWECRAAGEGAVWVGVHAREQVTLDVTPIPN</sequence>
<reference evidence="1 2" key="1">
    <citation type="submission" date="2014-04" db="EMBL/GenBank/DDBJ databases">
        <authorList>
            <consortium name="DOE Joint Genome Institute"/>
            <person name="Kuo A."/>
            <person name="Tarkka M."/>
            <person name="Buscot F."/>
            <person name="Kohler A."/>
            <person name="Nagy L.G."/>
            <person name="Floudas D."/>
            <person name="Copeland A."/>
            <person name="Barry K.W."/>
            <person name="Cichocki N."/>
            <person name="Veneault-Fourrey C."/>
            <person name="LaButti K."/>
            <person name="Lindquist E.A."/>
            <person name="Lipzen A."/>
            <person name="Lundell T."/>
            <person name="Morin E."/>
            <person name="Murat C."/>
            <person name="Sun H."/>
            <person name="Tunlid A."/>
            <person name="Henrissat B."/>
            <person name="Grigoriev I.V."/>
            <person name="Hibbett D.S."/>
            <person name="Martin F."/>
            <person name="Nordberg H.P."/>
            <person name="Cantor M.N."/>
            <person name="Hua S.X."/>
        </authorList>
    </citation>
    <scope>NUCLEOTIDE SEQUENCE [LARGE SCALE GENOMIC DNA]</scope>
    <source>
        <strain evidence="1 2">F 1598</strain>
    </source>
</reference>
<protein>
    <submittedName>
        <fullName evidence="1">Uncharacterized protein</fullName>
    </submittedName>
</protein>
<organism evidence="1 2">
    <name type="scientific">Piloderma croceum (strain F 1598)</name>
    <dbReference type="NCBI Taxonomy" id="765440"/>
    <lineage>
        <taxon>Eukaryota</taxon>
        <taxon>Fungi</taxon>
        <taxon>Dikarya</taxon>
        <taxon>Basidiomycota</taxon>
        <taxon>Agaricomycotina</taxon>
        <taxon>Agaricomycetes</taxon>
        <taxon>Agaricomycetidae</taxon>
        <taxon>Atheliales</taxon>
        <taxon>Atheliaceae</taxon>
        <taxon>Piloderma</taxon>
    </lineage>
</organism>
<dbReference type="HOGENOM" id="CLU_2606851_0_0_1"/>
<name>A0A0C3BI68_PILCF</name>
<dbReference type="EMBL" id="KN832983">
    <property type="protein sequence ID" value="KIM86003.1"/>
    <property type="molecule type" value="Genomic_DNA"/>
</dbReference>
<dbReference type="Proteomes" id="UP000054166">
    <property type="component" value="Unassembled WGS sequence"/>
</dbReference>
<dbReference type="InParanoid" id="A0A0C3BI68"/>
<reference evidence="2" key="2">
    <citation type="submission" date="2015-01" db="EMBL/GenBank/DDBJ databases">
        <title>Evolutionary Origins and Diversification of the Mycorrhizal Mutualists.</title>
        <authorList>
            <consortium name="DOE Joint Genome Institute"/>
            <consortium name="Mycorrhizal Genomics Consortium"/>
            <person name="Kohler A."/>
            <person name="Kuo A."/>
            <person name="Nagy L.G."/>
            <person name="Floudas D."/>
            <person name="Copeland A."/>
            <person name="Barry K.W."/>
            <person name="Cichocki N."/>
            <person name="Veneault-Fourrey C."/>
            <person name="LaButti K."/>
            <person name="Lindquist E.A."/>
            <person name="Lipzen A."/>
            <person name="Lundell T."/>
            <person name="Morin E."/>
            <person name="Murat C."/>
            <person name="Riley R."/>
            <person name="Ohm R."/>
            <person name="Sun H."/>
            <person name="Tunlid A."/>
            <person name="Henrissat B."/>
            <person name="Grigoriev I.V."/>
            <person name="Hibbett D.S."/>
            <person name="Martin F."/>
        </authorList>
    </citation>
    <scope>NUCLEOTIDE SEQUENCE [LARGE SCALE GENOMIC DNA]</scope>
    <source>
        <strain evidence="2">F 1598</strain>
    </source>
</reference>